<dbReference type="InterPro" id="IPR002575">
    <property type="entry name" value="Aminoglycoside_PTrfase"/>
</dbReference>
<dbReference type="PANTHER" id="PTHR21310:SF13">
    <property type="entry name" value="AMINOGLYCOSIDE PHOSPHOTRANSFERASE DOMAIN-CONTAINING PROTEIN"/>
    <property type="match status" value="1"/>
</dbReference>
<dbReference type="InterPro" id="IPR011009">
    <property type="entry name" value="Kinase-like_dom_sf"/>
</dbReference>
<accession>A0AAN8NN68</accession>
<dbReference type="Gene3D" id="3.90.1200.10">
    <property type="match status" value="1"/>
</dbReference>
<dbReference type="InterPro" id="IPR051678">
    <property type="entry name" value="AGP_Transferase"/>
</dbReference>
<keyword evidence="3" id="KW-1185">Reference proteome</keyword>
<sequence length="437" mass="50273">MIKLKDPNDRMPSNSTNVMEWKSGLVGPQPVWKVEPQIELITDLMHSKIRDILQQGEEDSHDLPKAAFLGGGALNKLYWMEYCNRVWILRVSLPVDPYYKTASEVATLKLLESSTSLPVPRVIAHYAGSTDSPAGDRCLGLEWILMTKLPGKMLEDVWDMGMGRKSYLVEIVADKLHELYMCNAARFPSIGNIYETRQQSRSPAFSVGRIVSMPFFWDQRLSQPAQRGPFTSSAEWFTSRLQLVDFECNQVLESELADEDDKREAAKFKSLSQRLMKQIPEFVPENEKFVLHHDDINTGNLLVNPNTGSLTGIVDWECVSVLPNWKSCQLPLFLMYNATRNTKPSKDRYHKNEDGSPNELYYIHFREWEVTVLGQRFLQRMEAQNSDWMEVYQASEKIRDFDHAVSNCDDGFVAREIDEWLAVVETGGRYRRLVDND</sequence>
<dbReference type="Pfam" id="PF01636">
    <property type="entry name" value="APH"/>
    <property type="match status" value="1"/>
</dbReference>
<dbReference type="AlphaFoldDB" id="A0AAN8NN68"/>
<name>A0AAN8NN68_9PEZI</name>
<dbReference type="Proteomes" id="UP001307849">
    <property type="component" value="Unassembled WGS sequence"/>
</dbReference>
<dbReference type="EMBL" id="JAVHJM010000002">
    <property type="protein sequence ID" value="KAK6517680.1"/>
    <property type="molecule type" value="Genomic_DNA"/>
</dbReference>
<evidence type="ECO:0000313" key="2">
    <source>
        <dbReference type="EMBL" id="KAK6517680.1"/>
    </source>
</evidence>
<comment type="caution">
    <text evidence="2">The sequence shown here is derived from an EMBL/GenBank/DDBJ whole genome shotgun (WGS) entry which is preliminary data.</text>
</comment>
<evidence type="ECO:0000313" key="3">
    <source>
        <dbReference type="Proteomes" id="UP001307849"/>
    </source>
</evidence>
<feature type="domain" description="Aminoglycoside phosphotransferase" evidence="1">
    <location>
        <begin position="68"/>
        <end position="320"/>
    </location>
</feature>
<evidence type="ECO:0000259" key="1">
    <source>
        <dbReference type="Pfam" id="PF01636"/>
    </source>
</evidence>
<gene>
    <name evidence="2" type="ORF">TWF506_004862</name>
</gene>
<dbReference type="SUPFAM" id="SSF56112">
    <property type="entry name" value="Protein kinase-like (PK-like)"/>
    <property type="match status" value="1"/>
</dbReference>
<proteinExistence type="predicted"/>
<dbReference type="PANTHER" id="PTHR21310">
    <property type="entry name" value="AMINOGLYCOSIDE PHOSPHOTRANSFERASE-RELATED-RELATED"/>
    <property type="match status" value="1"/>
</dbReference>
<protein>
    <recommendedName>
        <fullName evidence="1">Aminoglycoside phosphotransferase domain-containing protein</fullName>
    </recommendedName>
</protein>
<reference evidence="2 3" key="1">
    <citation type="submission" date="2019-10" db="EMBL/GenBank/DDBJ databases">
        <authorList>
            <person name="Palmer J.M."/>
        </authorList>
    </citation>
    <scope>NUCLEOTIDE SEQUENCE [LARGE SCALE GENOMIC DNA]</scope>
    <source>
        <strain evidence="2 3">TWF506</strain>
    </source>
</reference>
<organism evidence="2 3">
    <name type="scientific">Arthrobotrys conoides</name>
    <dbReference type="NCBI Taxonomy" id="74498"/>
    <lineage>
        <taxon>Eukaryota</taxon>
        <taxon>Fungi</taxon>
        <taxon>Dikarya</taxon>
        <taxon>Ascomycota</taxon>
        <taxon>Pezizomycotina</taxon>
        <taxon>Orbiliomycetes</taxon>
        <taxon>Orbiliales</taxon>
        <taxon>Orbiliaceae</taxon>
        <taxon>Arthrobotrys</taxon>
    </lineage>
</organism>